<proteinExistence type="inferred from homology"/>
<name>A0AA43GXU3_9CYAN</name>
<dbReference type="Gene3D" id="2.40.50.100">
    <property type="match status" value="1"/>
</dbReference>
<sequence>MILEKKMPKKQAQLPSYQGSLNQVINCQLHSTSPTKQTTQTANSPLSIRVLLITYLLGIGLLTVSCTSIPKQSAQAQPQQRGQGANSNKATAVDVAIARTGLLQLQPTYTGNTTPYRTVSLRSQVEGRLLALNLGLGDKVKQGQKVGFLDDALLLKSLKQAEAELAALKSEVARAQTQVSNARAEVEKARLELIQAEADSKRQQELFQVGAIAQQTAEQTRTKAKTALQSLRAAEERVRTEQQAVAAAQGRVIAQQAVVAQFQERRSYARLISPITGVITQRITEPGNLLQPGNEVLQIADFSRIKVVVEVSELELSQIQIGQSVQVSLDAFPNESLIGRVTRISPSADAIARLIPVEIVIPNNNNKIGSGLLARVKFETQTSQRVVVSAAAIQKAANNNNSSQSREDTSGKVFLITETEGETKATARVVTLGNKADGKVEIVSGLQAGERYIARSSRPLQDGEPVVLSALSETIESTSGNIKN</sequence>
<evidence type="ECO:0000259" key="3">
    <source>
        <dbReference type="Pfam" id="PF25917"/>
    </source>
</evidence>
<dbReference type="Gene3D" id="1.10.287.470">
    <property type="entry name" value="Helix hairpin bin"/>
    <property type="match status" value="1"/>
</dbReference>
<evidence type="ECO:0000259" key="4">
    <source>
        <dbReference type="Pfam" id="PF25954"/>
    </source>
</evidence>
<dbReference type="Pfam" id="PF25954">
    <property type="entry name" value="Beta-barrel_RND_2"/>
    <property type="match status" value="1"/>
</dbReference>
<dbReference type="InterPro" id="IPR006143">
    <property type="entry name" value="RND_pump_MFP"/>
</dbReference>
<comment type="caution">
    <text evidence="5">The sequence shown here is derived from an EMBL/GenBank/DDBJ whole genome shotgun (WGS) entry which is preliminary data.</text>
</comment>
<dbReference type="Proteomes" id="UP001159370">
    <property type="component" value="Unassembled WGS sequence"/>
</dbReference>
<protein>
    <submittedName>
        <fullName evidence="5">Efflux RND transporter periplasmic adaptor subunit</fullName>
    </submittedName>
</protein>
<dbReference type="EMBL" id="JANQDL010000039">
    <property type="protein sequence ID" value="MDH6063260.1"/>
    <property type="molecule type" value="Genomic_DNA"/>
</dbReference>
<dbReference type="NCBIfam" id="TIGR01730">
    <property type="entry name" value="RND_mfp"/>
    <property type="match status" value="1"/>
</dbReference>
<reference evidence="5 6" key="1">
    <citation type="journal article" date="2023" name="J. Phycol.">
        <title>Chrysosporum ovalisporum is synonymous with the true-branching cyanobacterium Umezakia natans (Nostocales/Aphanizomenonaceae).</title>
        <authorList>
            <person name="McGregor G.B."/>
            <person name="Sendall B.C."/>
            <person name="Niiyama Y."/>
            <person name="Tuji A."/>
            <person name="Willis A."/>
        </authorList>
    </citation>
    <scope>NUCLEOTIDE SEQUENCE [LARGE SCALE GENOMIC DNA]</scope>
    <source>
        <strain evidence="5 6">FSS-62</strain>
    </source>
</reference>
<dbReference type="PANTHER" id="PTHR30469">
    <property type="entry name" value="MULTIDRUG RESISTANCE PROTEIN MDTA"/>
    <property type="match status" value="1"/>
</dbReference>
<dbReference type="InterPro" id="IPR058625">
    <property type="entry name" value="MdtA-like_BSH"/>
</dbReference>
<evidence type="ECO:0000256" key="2">
    <source>
        <dbReference type="SAM" id="Coils"/>
    </source>
</evidence>
<gene>
    <name evidence="5" type="ORF">NWP23_05585</name>
</gene>
<organism evidence="5 6">
    <name type="scientific">Umezakia ovalisporum FSS-62</name>
    <dbReference type="NCBI Taxonomy" id="2971776"/>
    <lineage>
        <taxon>Bacteria</taxon>
        <taxon>Bacillati</taxon>
        <taxon>Cyanobacteriota</taxon>
        <taxon>Cyanophyceae</taxon>
        <taxon>Nostocales</taxon>
        <taxon>Nodulariaceae</taxon>
        <taxon>Umezakia</taxon>
    </lineage>
</organism>
<dbReference type="PANTHER" id="PTHR30469:SF15">
    <property type="entry name" value="HLYD FAMILY OF SECRETION PROTEINS"/>
    <property type="match status" value="1"/>
</dbReference>
<feature type="domain" description="Multidrug resistance protein MdtA-like barrel-sandwich hybrid" evidence="3">
    <location>
        <begin position="117"/>
        <end position="295"/>
    </location>
</feature>
<keyword evidence="2" id="KW-0175">Coiled coil</keyword>
<evidence type="ECO:0000256" key="1">
    <source>
        <dbReference type="ARBA" id="ARBA00009477"/>
    </source>
</evidence>
<accession>A0AA43GXU3</accession>
<dbReference type="Pfam" id="PF25917">
    <property type="entry name" value="BSH_RND"/>
    <property type="match status" value="1"/>
</dbReference>
<evidence type="ECO:0000313" key="6">
    <source>
        <dbReference type="Proteomes" id="UP001159370"/>
    </source>
</evidence>
<feature type="domain" description="CusB-like beta-barrel" evidence="4">
    <location>
        <begin position="307"/>
        <end position="381"/>
    </location>
</feature>
<dbReference type="GO" id="GO:0015562">
    <property type="term" value="F:efflux transmembrane transporter activity"/>
    <property type="evidence" value="ECO:0007669"/>
    <property type="project" value="TreeGrafter"/>
</dbReference>
<feature type="coiled-coil region" evidence="2">
    <location>
        <begin position="151"/>
        <end position="251"/>
    </location>
</feature>
<dbReference type="Gene3D" id="2.40.30.170">
    <property type="match status" value="1"/>
</dbReference>
<dbReference type="AlphaFoldDB" id="A0AA43GXU3"/>
<dbReference type="Gene3D" id="2.40.420.20">
    <property type="match status" value="1"/>
</dbReference>
<evidence type="ECO:0000313" key="5">
    <source>
        <dbReference type="EMBL" id="MDH6063260.1"/>
    </source>
</evidence>
<comment type="similarity">
    <text evidence="1">Belongs to the membrane fusion protein (MFP) (TC 8.A.1) family.</text>
</comment>
<dbReference type="InterPro" id="IPR058792">
    <property type="entry name" value="Beta-barrel_RND_2"/>
</dbReference>
<dbReference type="GO" id="GO:1990281">
    <property type="term" value="C:efflux pump complex"/>
    <property type="evidence" value="ECO:0007669"/>
    <property type="project" value="TreeGrafter"/>
</dbReference>
<dbReference type="RefSeq" id="WP_280657726.1">
    <property type="nucleotide sequence ID" value="NZ_JANQDL010000039.1"/>
</dbReference>
<dbReference type="SUPFAM" id="SSF111369">
    <property type="entry name" value="HlyD-like secretion proteins"/>
    <property type="match status" value="2"/>
</dbReference>